<evidence type="ECO:0000256" key="1">
    <source>
        <dbReference type="SAM" id="MobiDB-lite"/>
    </source>
</evidence>
<accession>A0AAE0MHB6</accession>
<feature type="region of interest" description="Disordered" evidence="1">
    <location>
        <begin position="1"/>
        <end position="120"/>
    </location>
</feature>
<protein>
    <submittedName>
        <fullName evidence="2">Uncharacterized protein</fullName>
    </submittedName>
</protein>
<proteinExistence type="predicted"/>
<comment type="caution">
    <text evidence="2">The sequence shown here is derived from an EMBL/GenBank/DDBJ whole genome shotgun (WGS) entry which is preliminary data.</text>
</comment>
<reference evidence="2" key="1">
    <citation type="journal article" date="2023" name="Mol. Phylogenet. Evol.">
        <title>Genome-scale phylogeny and comparative genomics of the fungal order Sordariales.</title>
        <authorList>
            <person name="Hensen N."/>
            <person name="Bonometti L."/>
            <person name="Westerberg I."/>
            <person name="Brannstrom I.O."/>
            <person name="Guillou S."/>
            <person name="Cros-Aarteil S."/>
            <person name="Calhoun S."/>
            <person name="Haridas S."/>
            <person name="Kuo A."/>
            <person name="Mondo S."/>
            <person name="Pangilinan J."/>
            <person name="Riley R."/>
            <person name="LaButti K."/>
            <person name="Andreopoulos B."/>
            <person name="Lipzen A."/>
            <person name="Chen C."/>
            <person name="Yan M."/>
            <person name="Daum C."/>
            <person name="Ng V."/>
            <person name="Clum A."/>
            <person name="Steindorff A."/>
            <person name="Ohm R.A."/>
            <person name="Martin F."/>
            <person name="Silar P."/>
            <person name="Natvig D.O."/>
            <person name="Lalanne C."/>
            <person name="Gautier V."/>
            <person name="Ament-Velasquez S.L."/>
            <person name="Kruys A."/>
            <person name="Hutchinson M.I."/>
            <person name="Powell A.J."/>
            <person name="Barry K."/>
            <person name="Miller A.N."/>
            <person name="Grigoriev I.V."/>
            <person name="Debuchy R."/>
            <person name="Gladieux P."/>
            <person name="Hiltunen Thoren M."/>
            <person name="Johannesson H."/>
        </authorList>
    </citation>
    <scope>NUCLEOTIDE SEQUENCE</scope>
    <source>
        <strain evidence="2">CBS 118394</strain>
    </source>
</reference>
<feature type="region of interest" description="Disordered" evidence="1">
    <location>
        <begin position="608"/>
        <end position="638"/>
    </location>
</feature>
<name>A0AAE0MHB6_9PEZI</name>
<feature type="compositionally biased region" description="Pro residues" evidence="1">
    <location>
        <begin position="48"/>
        <end position="63"/>
    </location>
</feature>
<feature type="compositionally biased region" description="Acidic residues" evidence="1">
    <location>
        <begin position="76"/>
        <end position="90"/>
    </location>
</feature>
<evidence type="ECO:0000313" key="2">
    <source>
        <dbReference type="EMBL" id="KAK3330994.1"/>
    </source>
</evidence>
<feature type="compositionally biased region" description="Low complexity" evidence="1">
    <location>
        <begin position="18"/>
        <end position="37"/>
    </location>
</feature>
<dbReference type="EMBL" id="JAUEDM010000001">
    <property type="protein sequence ID" value="KAK3330994.1"/>
    <property type="molecule type" value="Genomic_DNA"/>
</dbReference>
<keyword evidence="3" id="KW-1185">Reference proteome</keyword>
<dbReference type="Proteomes" id="UP001283341">
    <property type="component" value="Unassembled WGS sequence"/>
</dbReference>
<sequence>MSKNAAITSFFKPIPKDSQSPRQSLQPSQLSPKPALPARASPSRRVTPPAPSSPLPLPSPSPAAPVRDRNAVIQGSEDEDDDDFSSDDDLPSFFTRPKGSGGAVPVPGRAGRDTSNLCATPKAKRTAVEFHSSPLTIMPKHKFDMRALMKHAEADNALEASERRMVSALSRESPSADKPGVGSEKVTTSLHETMLDVFPDADSSQDENTREKLMRAVKRTEATVHRKQYYFFKEGGDSQQAECASVGARRQFPKTAATGVWKFLAPAQGRAEFFEDGLPYHIQTKLQNLPDGIFLWILEEIPCEKSKKLREEYLRLLGACPGHAGRLMNEDSVTQIFRILDVSERALDFGPQRAISKSSEHREPYSQQRNWIPLQSVLRTIQETAHGMEVAPLIRSFSILLRLGMDHLVREDHALERDYQDAMLRLVESIPKDSWDLFCKEVGISLYNHVDEYSLRWDGVSSIPLLHPRLVELRRRLAIIFVFDDLQRGESPPEESFHMRAVLDRLESDDHGVFVVDRHRADYFELAALAGLLGIAIGDGNPPSPATSGSTSAPTAGSATTVRQYNADVDELAKKIKVMWSNIQAQGAAYASRMDARVMLKDLERRLQHATRTRPPPKDDIIFGIKSGEEYDGEERPKQQRFMKRFFQQGKEQQAPSLPALPNI</sequence>
<gene>
    <name evidence="2" type="ORF">B0H66DRAFT_467720</name>
</gene>
<evidence type="ECO:0000313" key="3">
    <source>
        <dbReference type="Proteomes" id="UP001283341"/>
    </source>
</evidence>
<dbReference type="AlphaFoldDB" id="A0AAE0MHB6"/>
<reference evidence="2" key="2">
    <citation type="submission" date="2023-06" db="EMBL/GenBank/DDBJ databases">
        <authorList>
            <consortium name="Lawrence Berkeley National Laboratory"/>
            <person name="Haridas S."/>
            <person name="Hensen N."/>
            <person name="Bonometti L."/>
            <person name="Westerberg I."/>
            <person name="Brannstrom I.O."/>
            <person name="Guillou S."/>
            <person name="Cros-Aarteil S."/>
            <person name="Calhoun S."/>
            <person name="Kuo A."/>
            <person name="Mondo S."/>
            <person name="Pangilinan J."/>
            <person name="Riley R."/>
            <person name="Labutti K."/>
            <person name="Andreopoulos B."/>
            <person name="Lipzen A."/>
            <person name="Chen C."/>
            <person name="Yanf M."/>
            <person name="Daum C."/>
            <person name="Ng V."/>
            <person name="Clum A."/>
            <person name="Steindorff A."/>
            <person name="Ohm R."/>
            <person name="Martin F."/>
            <person name="Silar P."/>
            <person name="Natvig D."/>
            <person name="Lalanne C."/>
            <person name="Gautier V."/>
            <person name="Ament-Velasquez S.L."/>
            <person name="Kruys A."/>
            <person name="Hutchinson M.I."/>
            <person name="Powell A.J."/>
            <person name="Barry K."/>
            <person name="Miller A.N."/>
            <person name="Grigoriev I.V."/>
            <person name="Debuchy R."/>
            <person name="Gladieux P."/>
            <person name="Thoren M.H."/>
            <person name="Johannesson H."/>
        </authorList>
    </citation>
    <scope>NUCLEOTIDE SEQUENCE</scope>
    <source>
        <strain evidence="2">CBS 118394</strain>
    </source>
</reference>
<feature type="region of interest" description="Disordered" evidence="1">
    <location>
        <begin position="163"/>
        <end position="184"/>
    </location>
</feature>
<organism evidence="2 3">
    <name type="scientific">Apodospora peruviana</name>
    <dbReference type="NCBI Taxonomy" id="516989"/>
    <lineage>
        <taxon>Eukaryota</taxon>
        <taxon>Fungi</taxon>
        <taxon>Dikarya</taxon>
        <taxon>Ascomycota</taxon>
        <taxon>Pezizomycotina</taxon>
        <taxon>Sordariomycetes</taxon>
        <taxon>Sordariomycetidae</taxon>
        <taxon>Sordariales</taxon>
        <taxon>Lasiosphaeriaceae</taxon>
        <taxon>Apodospora</taxon>
    </lineage>
</organism>